<dbReference type="Gene3D" id="1.10.150.20">
    <property type="entry name" value="5' to 3' exonuclease, C-terminal subdomain"/>
    <property type="match status" value="1"/>
</dbReference>
<dbReference type="InterPro" id="IPR012337">
    <property type="entry name" value="RNaseH-like_sf"/>
</dbReference>
<evidence type="ECO:0000256" key="7">
    <source>
        <dbReference type="ARBA" id="ARBA00022705"/>
    </source>
</evidence>
<dbReference type="GO" id="GO:0006264">
    <property type="term" value="P:mitochondrial DNA replication"/>
    <property type="evidence" value="ECO:0007669"/>
    <property type="project" value="TreeGrafter"/>
</dbReference>
<evidence type="ECO:0000256" key="3">
    <source>
        <dbReference type="ARBA" id="ARBA00007705"/>
    </source>
</evidence>
<evidence type="ECO:0000259" key="15">
    <source>
        <dbReference type="SMART" id="SM00482"/>
    </source>
</evidence>
<evidence type="ECO:0000256" key="1">
    <source>
        <dbReference type="ARBA" id="ARBA00001946"/>
    </source>
</evidence>
<dbReference type="STRING" id="1097556.R4X7K6"/>
<evidence type="ECO:0000313" key="16">
    <source>
        <dbReference type="EMBL" id="CCG81108.1"/>
    </source>
</evidence>
<dbReference type="OrthoDB" id="5588663at2759"/>
<comment type="cofactor">
    <cofactor evidence="1">
        <name>Mg(2+)</name>
        <dbReference type="ChEBI" id="CHEBI:18420"/>
    </cofactor>
</comment>
<dbReference type="SMART" id="SM00482">
    <property type="entry name" value="POLAc"/>
    <property type="match status" value="1"/>
</dbReference>
<evidence type="ECO:0000256" key="5">
    <source>
        <dbReference type="ARBA" id="ARBA00022679"/>
    </source>
</evidence>
<accession>R4X7K6</accession>
<protein>
    <recommendedName>
        <fullName evidence="4">DNA-directed DNA polymerase</fullName>
        <ecNumber evidence="4">2.7.7.7</ecNumber>
    </recommendedName>
    <alternativeName>
        <fullName evidence="12">Mitochondrial DNA polymerase catalytic subunit</fullName>
    </alternativeName>
</protein>
<evidence type="ECO:0000256" key="11">
    <source>
        <dbReference type="ARBA" id="ARBA00023128"/>
    </source>
</evidence>
<dbReference type="GO" id="GO:0003887">
    <property type="term" value="F:DNA-directed DNA polymerase activity"/>
    <property type="evidence" value="ECO:0007669"/>
    <property type="project" value="UniProtKB-KW"/>
</dbReference>
<evidence type="ECO:0000256" key="14">
    <source>
        <dbReference type="ARBA" id="ARBA00057053"/>
    </source>
</evidence>
<dbReference type="PANTHER" id="PTHR10267">
    <property type="entry name" value="DNA POLYMERASE SUBUNIT GAMMA-1"/>
    <property type="match status" value="1"/>
</dbReference>
<keyword evidence="5" id="KW-0808">Transferase</keyword>
<evidence type="ECO:0000256" key="4">
    <source>
        <dbReference type="ARBA" id="ARBA00012417"/>
    </source>
</evidence>
<evidence type="ECO:0000256" key="13">
    <source>
        <dbReference type="ARBA" id="ARBA00049244"/>
    </source>
</evidence>
<dbReference type="FunFam" id="1.10.150.20:FF:000035">
    <property type="entry name" value="DNA polymerase gamma, mitochondrial"/>
    <property type="match status" value="1"/>
</dbReference>
<comment type="similarity">
    <text evidence="3">Belongs to the DNA polymerase type-A family.</text>
</comment>
<comment type="catalytic activity">
    <reaction evidence="13">
        <text>DNA(n) + a 2'-deoxyribonucleoside 5'-triphosphate = DNA(n+1) + diphosphate</text>
        <dbReference type="Rhea" id="RHEA:22508"/>
        <dbReference type="Rhea" id="RHEA-COMP:17339"/>
        <dbReference type="Rhea" id="RHEA-COMP:17340"/>
        <dbReference type="ChEBI" id="CHEBI:33019"/>
        <dbReference type="ChEBI" id="CHEBI:61560"/>
        <dbReference type="ChEBI" id="CHEBI:173112"/>
        <dbReference type="EC" id="2.7.7.7"/>
    </reaction>
</comment>
<dbReference type="GO" id="GO:0003677">
    <property type="term" value="F:DNA binding"/>
    <property type="evidence" value="ECO:0007669"/>
    <property type="project" value="UniProtKB-KW"/>
</dbReference>
<dbReference type="InterPro" id="IPR002297">
    <property type="entry name" value="DNA-dir_DNA_pol_A_mt"/>
</dbReference>
<gene>
    <name evidence="16" type="ORF">TAPDE_000800</name>
</gene>
<keyword evidence="7" id="KW-0235">DNA replication</keyword>
<dbReference type="Proteomes" id="UP000013776">
    <property type="component" value="Unassembled WGS sequence"/>
</dbReference>
<feature type="domain" description="DNA-directed DNA polymerase family A palm" evidence="15">
    <location>
        <begin position="672"/>
        <end position="902"/>
    </location>
</feature>
<keyword evidence="10" id="KW-0238">DNA-binding</keyword>
<comment type="subcellular location">
    <subcellularLocation>
        <location evidence="2">Mitochondrion</location>
    </subcellularLocation>
</comment>
<keyword evidence="17" id="KW-1185">Reference proteome</keyword>
<comment type="function">
    <text evidence="14">Involved in the replication of mitochondrial DNA.</text>
</comment>
<keyword evidence="6" id="KW-0548">Nucleotidyltransferase</keyword>
<organism evidence="16 17">
    <name type="scientific">Taphrina deformans (strain PYCC 5710 / ATCC 11124 / CBS 356.35 / IMI 108563 / JCM 9778 / NBRC 8474)</name>
    <name type="common">Peach leaf curl fungus</name>
    <name type="synonym">Lalaria deformans</name>
    <dbReference type="NCBI Taxonomy" id="1097556"/>
    <lineage>
        <taxon>Eukaryota</taxon>
        <taxon>Fungi</taxon>
        <taxon>Dikarya</taxon>
        <taxon>Ascomycota</taxon>
        <taxon>Taphrinomycotina</taxon>
        <taxon>Taphrinomycetes</taxon>
        <taxon>Taphrinales</taxon>
        <taxon>Taphrinaceae</taxon>
        <taxon>Taphrina</taxon>
    </lineage>
</organism>
<dbReference type="PRINTS" id="PR00867">
    <property type="entry name" value="DNAPOLG"/>
</dbReference>
<dbReference type="InterPro" id="IPR019760">
    <property type="entry name" value="DNA-dir_DNA_pol_A_CS"/>
</dbReference>
<evidence type="ECO:0000256" key="6">
    <source>
        <dbReference type="ARBA" id="ARBA00022695"/>
    </source>
</evidence>
<dbReference type="EC" id="2.7.7.7" evidence="4"/>
<dbReference type="InterPro" id="IPR001098">
    <property type="entry name" value="DNA-dir_DNA_pol_A_palm_dom"/>
</dbReference>
<sequence>MSTTNRQRAAEAEDEEDNLSAIGAALLKYDVFRQEGKRFNELGIQQISGELHQRLFPSAVTKPRHDLIDLSRRHLHQHDLLGKNAEAAQEISFNVPNIRGSNLDEHFHRLGLETAEPYLSLAKSFSSQELPHRPESWEYQAGWTRYNENGSVSQVDYPDEECLSFDTEVLYKITPYPVMACAVGKNAWYSWVSPWLMGFTRDMKQLIPMGNDRHKLIVGHNIGYDRSRILEEYDIKRSKLRFVDTLSLHQAANGMCSKQRPTWMKHRKRAEMRTKILAERPDELESVLDGLEEDVVDDLWISKSSANSLRDVANFHCDTKPDKELRKYFDSTDRKVILNNFALLMSYCAEDVRLAHLVYCKVLPNYLEIAPHPSSFSGLLHMNSMILPVTEAWTHYIQTAEAKYQELSIEIHRKLVTLAEENVKLKDSPDVFTNDPWLKQLDWTIKPVRMVKNKKTGEERLAKNQKLPGMPQWYRDLFTSAGDTGEMNLTTRTRISPLLLKINWNGSPLVWSDKYGWVIRASDETSVELFTAQNYQALDMSKESIQALQEDNTAIYFKVPHKDGPTARVASPLAKAFDTHFENGIMSSEFPLAKEALKMNAMCSYWISSRDRIMSQMVVWQKNLKTPHEMKVMGLQGTGIILPQTVAMGTITRRATEATWMTASNAKSKRVGSELKSMVKAPPGYCFVGADVDSEELWIASLMGDAQFQAHGATALGWMTLEGSKNNGTDLHSKTASILGISRGNAKIFNYGRIYGAGLKFAIQLLQQFNPQLTEARAKETAERLYEATKGSKSKIKALGKKGFWRGGTESYVFNRLEAMAELDQPRTPVLGCRITQALQAKYLSPGAFLTSRVNWAIQSSGVDYLHLLITSMEYLIKVFDLNARISITVHDEIRYLVATKDRYLAAYALQVSNLWTRAMFSQQMGINDLPQSCAFFSEVDIDHVLRKETKDPCVTPSHPDPIPPGDSYSIQQLLEILKDEPRLHNFTEPDLSHWPYTPRARVFEDSNREDLKFLEAQNMKDIKDVERLYSSKPATRKRDSKL</sequence>
<proteinExistence type="inferred from homology"/>
<dbReference type="eggNOG" id="KOG3657">
    <property type="taxonomic scope" value="Eukaryota"/>
</dbReference>
<keyword evidence="11" id="KW-0496">Mitochondrion</keyword>
<dbReference type="SUPFAM" id="SSF53098">
    <property type="entry name" value="Ribonuclease H-like"/>
    <property type="match status" value="1"/>
</dbReference>
<dbReference type="Pfam" id="PF18136">
    <property type="entry name" value="DNApol_Exo"/>
    <property type="match status" value="1"/>
</dbReference>
<evidence type="ECO:0000256" key="12">
    <source>
        <dbReference type="ARBA" id="ARBA00031966"/>
    </source>
</evidence>
<dbReference type="VEuPathDB" id="FungiDB:TAPDE_000800"/>
<comment type="caution">
    <text evidence="16">The sequence shown here is derived from an EMBL/GenBank/DDBJ whole genome shotgun (WGS) entry which is preliminary data.</text>
</comment>
<evidence type="ECO:0000313" key="17">
    <source>
        <dbReference type="Proteomes" id="UP000013776"/>
    </source>
</evidence>
<dbReference type="InterPro" id="IPR041336">
    <property type="entry name" value="DNApol_Exo"/>
</dbReference>
<dbReference type="PROSITE" id="PS00447">
    <property type="entry name" value="DNA_POLYMERASE_A"/>
    <property type="match status" value="1"/>
</dbReference>
<evidence type="ECO:0000256" key="2">
    <source>
        <dbReference type="ARBA" id="ARBA00004173"/>
    </source>
</evidence>
<evidence type="ECO:0000256" key="9">
    <source>
        <dbReference type="ARBA" id="ARBA00022932"/>
    </source>
</evidence>
<dbReference type="Gene3D" id="3.30.70.370">
    <property type="match status" value="1"/>
</dbReference>
<name>R4X7K6_TAPDE</name>
<dbReference type="EMBL" id="CAHR02000025">
    <property type="protein sequence ID" value="CCG81108.1"/>
    <property type="molecule type" value="Genomic_DNA"/>
</dbReference>
<evidence type="ECO:0000256" key="8">
    <source>
        <dbReference type="ARBA" id="ARBA00022842"/>
    </source>
</evidence>
<dbReference type="Gene3D" id="3.30.420.390">
    <property type="match status" value="2"/>
</dbReference>
<evidence type="ECO:0000256" key="10">
    <source>
        <dbReference type="ARBA" id="ARBA00023125"/>
    </source>
</evidence>
<dbReference type="AlphaFoldDB" id="R4X7K6"/>
<dbReference type="InterPro" id="IPR043502">
    <property type="entry name" value="DNA/RNA_pol_sf"/>
</dbReference>
<keyword evidence="8" id="KW-0460">Magnesium</keyword>
<dbReference type="PANTHER" id="PTHR10267:SF0">
    <property type="entry name" value="DNA POLYMERASE SUBUNIT GAMMA-1"/>
    <property type="match status" value="1"/>
</dbReference>
<dbReference type="SUPFAM" id="SSF56672">
    <property type="entry name" value="DNA/RNA polymerases"/>
    <property type="match status" value="1"/>
</dbReference>
<dbReference type="GO" id="GO:0008408">
    <property type="term" value="F:3'-5' exonuclease activity"/>
    <property type="evidence" value="ECO:0007669"/>
    <property type="project" value="TreeGrafter"/>
</dbReference>
<keyword evidence="9" id="KW-0239">DNA-directed DNA polymerase</keyword>
<dbReference type="Pfam" id="PF00476">
    <property type="entry name" value="DNA_pol_A"/>
    <property type="match status" value="1"/>
</dbReference>
<dbReference type="GO" id="GO:0005760">
    <property type="term" value="C:gamma DNA polymerase complex"/>
    <property type="evidence" value="ECO:0007669"/>
    <property type="project" value="InterPro"/>
</dbReference>
<reference evidence="16 17" key="1">
    <citation type="journal article" date="2013" name="MBio">
        <title>Genome sequencing of the plant pathogen Taphrina deformans, the causal agent of peach leaf curl.</title>
        <authorList>
            <person name="Cisse O.H."/>
            <person name="Almeida J.M.G.C.F."/>
            <person name="Fonseca A."/>
            <person name="Kumar A.A."/>
            <person name="Salojaervi J."/>
            <person name="Overmyer K."/>
            <person name="Hauser P.M."/>
            <person name="Pagni M."/>
        </authorList>
    </citation>
    <scope>NUCLEOTIDE SEQUENCE [LARGE SCALE GENOMIC DNA]</scope>
    <source>
        <strain evidence="17">PYCC 5710 / ATCC 11124 / CBS 356.35 / IMI 108563 / JCM 9778 / NBRC 8474</strain>
    </source>
</reference>